<organism evidence="1 2">
    <name type="scientific">Pieris macdunnoughi</name>
    <dbReference type="NCBI Taxonomy" id="345717"/>
    <lineage>
        <taxon>Eukaryota</taxon>
        <taxon>Metazoa</taxon>
        <taxon>Ecdysozoa</taxon>
        <taxon>Arthropoda</taxon>
        <taxon>Hexapoda</taxon>
        <taxon>Insecta</taxon>
        <taxon>Pterygota</taxon>
        <taxon>Neoptera</taxon>
        <taxon>Endopterygota</taxon>
        <taxon>Lepidoptera</taxon>
        <taxon>Glossata</taxon>
        <taxon>Ditrysia</taxon>
        <taxon>Papilionoidea</taxon>
        <taxon>Pieridae</taxon>
        <taxon>Pierinae</taxon>
        <taxon>Pieris</taxon>
    </lineage>
</organism>
<comment type="caution">
    <text evidence="1">The sequence shown here is derived from an EMBL/GenBank/DDBJ whole genome shotgun (WGS) entry which is preliminary data.</text>
</comment>
<name>A0A821PDG0_9NEOP</name>
<dbReference type="EMBL" id="CAJOBZ010000006">
    <property type="protein sequence ID" value="CAF4801044.1"/>
    <property type="molecule type" value="Genomic_DNA"/>
</dbReference>
<evidence type="ECO:0000313" key="2">
    <source>
        <dbReference type="Proteomes" id="UP000663880"/>
    </source>
</evidence>
<accession>A0A821PDG0</accession>
<dbReference type="Proteomes" id="UP000663880">
    <property type="component" value="Unassembled WGS sequence"/>
</dbReference>
<proteinExistence type="predicted"/>
<reference evidence="1" key="1">
    <citation type="submission" date="2021-02" db="EMBL/GenBank/DDBJ databases">
        <authorList>
            <person name="Steward A R."/>
        </authorList>
    </citation>
    <scope>NUCLEOTIDE SEQUENCE</scope>
</reference>
<keyword evidence="2" id="KW-1185">Reference proteome</keyword>
<sequence length="174" mass="19477">MPISTVRFVVVIVRWPKSGLRRVAAKVWLFSVQLSEKQAQNYYADHPELSKLHGASEFIASPKKNNLDNAENFFTTSASSRAFVLFAARVTWRRAESGGGRCGGRHCGRRDPASGRRVAMVTTPRHHPASPHLSTLHKTTLINEDTRPIAHLCTTPHIRVGIAPHYIRRYGQAM</sequence>
<dbReference type="AlphaFoldDB" id="A0A821PDG0"/>
<evidence type="ECO:0000313" key="1">
    <source>
        <dbReference type="EMBL" id="CAF4801044.1"/>
    </source>
</evidence>
<gene>
    <name evidence="1" type="ORF">PMACD_LOCUS3444</name>
</gene>
<protein>
    <submittedName>
        <fullName evidence="1">Uncharacterized protein</fullName>
    </submittedName>
</protein>